<name>C4V9U7_VAIC1</name>
<dbReference type="OrthoDB" id="2190236at2759"/>
<gene>
    <name evidence="1" type="ORF">NCER_101361</name>
</gene>
<dbReference type="EMBL" id="ACOL01000135">
    <property type="protein sequence ID" value="EEQ82010.1"/>
    <property type="molecule type" value="Genomic_DNA"/>
</dbReference>
<accession>C4V9U7</accession>
<dbReference type="AlphaFoldDB" id="C4V9U7"/>
<reference evidence="2" key="1">
    <citation type="journal article" date="2009" name="PLoS Pathog.">
        <title>Genomic analyses of the microsporidian Nosema ceranae, an emergent pathogen of honey bees.</title>
        <authorList>
            <person name="Cornman R.S."/>
            <person name="Chen Y.P."/>
            <person name="Schatz M.C."/>
            <person name="Street C."/>
            <person name="Zhao Y."/>
            <person name="Desany B."/>
            <person name="Egholm M."/>
            <person name="Hutchison S."/>
            <person name="Pettis J.S."/>
            <person name="Lipkin W.I."/>
            <person name="Evans J.D."/>
        </authorList>
    </citation>
    <scope>NUCLEOTIDE SEQUENCE [LARGE SCALE GENOMIC DNA]</scope>
    <source>
        <strain evidence="2">BRL01</strain>
    </source>
</reference>
<sequence>MHSKTQKKIKSIDETHEKNLQNEIKKCLKTSEKIDKIIKSIYKTVELTKMNATEEFKSFIEPKTSLDSLSEFYEIFIKCDDKLQQIREKDIKIQDIEQIIENLNVCNDLYNIIEDLKNFEKVVIVQKLLRDTNQTLEPMMNKIEVIFFQNLGRNLHDTVNMNKVALFLIEKRDTKTFLGRYSNELYNKVNFDDIKFNKKMLLQQTGNIDRYIYDLNVYNKKILGETTGSGINLGLNKILIINLTKIIGDILQVVEREEKLEDVPFLMTLNNHLKHTEENKIKEIESLFVFKDPINKIICNIFLAYTSNVDRLDAPNKFCDVEILAINLRRALDSLNSYKILTKIFLNTYGPLFKIKTLTECNDYFTKRLVCKILKFSEPMPNLKKFIYLINNLYTLQNYISEDLKSKIGTCSDNLVKTFNEELQKRNQAKLTSFIDLNISAFKSYYLPDDIRIGVVSLLKKSIWEEIGKKGYEGDLESLNSTINEMFIGK</sequence>
<protein>
    <submittedName>
        <fullName evidence="1">Uncharacterized protein</fullName>
    </submittedName>
</protein>
<dbReference type="KEGG" id="nce:NCER_101361"/>
<evidence type="ECO:0000313" key="1">
    <source>
        <dbReference type="EMBL" id="EEQ82010.1"/>
    </source>
</evidence>
<proteinExistence type="predicted"/>
<evidence type="ECO:0000313" key="2">
    <source>
        <dbReference type="Proteomes" id="UP000009082"/>
    </source>
</evidence>
<dbReference type="HOGENOM" id="CLU_043064_0_0_1"/>
<organism evidence="2">
    <name type="scientific">Vairimorpha ceranae (strain BRL01)</name>
    <name type="common">Microsporidian parasite</name>
    <name type="synonym">Nosema ceranae</name>
    <dbReference type="NCBI Taxonomy" id="578460"/>
    <lineage>
        <taxon>Eukaryota</taxon>
        <taxon>Fungi</taxon>
        <taxon>Fungi incertae sedis</taxon>
        <taxon>Microsporidia</taxon>
        <taxon>Nosematidae</taxon>
        <taxon>Vairimorpha</taxon>
    </lineage>
</organism>
<dbReference type="OMA" id="NNINYIM"/>
<dbReference type="VEuPathDB" id="MicrosporidiaDB:NCER_101361"/>
<dbReference type="Proteomes" id="UP000009082">
    <property type="component" value="Unassembled WGS sequence"/>
</dbReference>
<dbReference type="InParanoid" id="C4V9U7"/>